<keyword evidence="9 10" id="KW-0131">Cell cycle</keyword>
<keyword evidence="3 10" id="KW-0132">Cell division</keyword>
<dbReference type="InterPro" id="IPR005225">
    <property type="entry name" value="Small_GTP-bd"/>
</dbReference>
<dbReference type="FunFam" id="3.40.50.300:FF:000098">
    <property type="entry name" value="Probable GTP-binding protein EngB"/>
    <property type="match status" value="1"/>
</dbReference>
<sequence>MIVKKAEFVISAVKPAQYPDDALPEFALAGRSNVGKSSLINCLVRRKNLARTSSKPGKTQTINFYRVNDLLYFADVPGYGFARVPKSVRAAWGKMMETYLTGRETLKAVIQVVDVRHPPTSDDQNMYHFLKHYKIPVIVVATKADKISKGKWQKHVKVTREGLQMVKGDPLVLFSAETSYGKDDLWGEIESRIGVPELHEEGGEPFIP</sequence>
<evidence type="ECO:0000256" key="1">
    <source>
        <dbReference type="ARBA" id="ARBA00001946"/>
    </source>
</evidence>
<name>A0A1H8D309_9BACL</name>
<evidence type="ECO:0000256" key="9">
    <source>
        <dbReference type="ARBA" id="ARBA00023306"/>
    </source>
</evidence>
<dbReference type="Pfam" id="PF01926">
    <property type="entry name" value="MMR_HSR1"/>
    <property type="match status" value="1"/>
</dbReference>
<evidence type="ECO:0000256" key="6">
    <source>
        <dbReference type="ARBA" id="ARBA00022842"/>
    </source>
</evidence>
<dbReference type="Proteomes" id="UP000199695">
    <property type="component" value="Unassembled WGS sequence"/>
</dbReference>
<evidence type="ECO:0000256" key="4">
    <source>
        <dbReference type="ARBA" id="ARBA00022723"/>
    </source>
</evidence>
<proteinExistence type="inferred from homology"/>
<dbReference type="Gene3D" id="3.40.50.300">
    <property type="entry name" value="P-loop containing nucleotide triphosphate hydrolases"/>
    <property type="match status" value="1"/>
</dbReference>
<feature type="domain" description="EngB-type G" evidence="11">
    <location>
        <begin position="22"/>
        <end position="195"/>
    </location>
</feature>
<dbReference type="GO" id="GO:0000917">
    <property type="term" value="P:division septum assembly"/>
    <property type="evidence" value="ECO:0007669"/>
    <property type="project" value="UniProtKB-KW"/>
</dbReference>
<dbReference type="PROSITE" id="PS51706">
    <property type="entry name" value="G_ENGB"/>
    <property type="match status" value="1"/>
</dbReference>
<comment type="function">
    <text evidence="10">Necessary for normal cell division and for the maintenance of normal septation.</text>
</comment>
<reference evidence="12 13" key="1">
    <citation type="submission" date="2016-10" db="EMBL/GenBank/DDBJ databases">
        <authorList>
            <person name="de Groot N.N."/>
        </authorList>
    </citation>
    <scope>NUCLEOTIDE SEQUENCE [LARGE SCALE GENOMIC DNA]</scope>
    <source>
        <strain evidence="12 13">DSM 46701</strain>
    </source>
</reference>
<protein>
    <recommendedName>
        <fullName evidence="10">Probable GTP-binding protein EngB</fullName>
    </recommendedName>
</protein>
<evidence type="ECO:0000313" key="12">
    <source>
        <dbReference type="EMBL" id="SEN00897.1"/>
    </source>
</evidence>
<dbReference type="RefSeq" id="WP_089966459.1">
    <property type="nucleotide sequence ID" value="NZ_FOCQ01000004.1"/>
</dbReference>
<dbReference type="GO" id="GO:0005525">
    <property type="term" value="F:GTP binding"/>
    <property type="evidence" value="ECO:0007669"/>
    <property type="project" value="UniProtKB-UniRule"/>
</dbReference>
<dbReference type="GO" id="GO:0005829">
    <property type="term" value="C:cytosol"/>
    <property type="evidence" value="ECO:0007669"/>
    <property type="project" value="TreeGrafter"/>
</dbReference>
<evidence type="ECO:0000256" key="7">
    <source>
        <dbReference type="ARBA" id="ARBA00023134"/>
    </source>
</evidence>
<evidence type="ECO:0000259" key="11">
    <source>
        <dbReference type="PROSITE" id="PS51706"/>
    </source>
</evidence>
<evidence type="ECO:0000256" key="3">
    <source>
        <dbReference type="ARBA" id="ARBA00022618"/>
    </source>
</evidence>
<gene>
    <name evidence="10" type="primary">engB</name>
    <name evidence="12" type="ORF">SAMN05444955_104231</name>
</gene>
<keyword evidence="7 10" id="KW-0342">GTP-binding</keyword>
<keyword evidence="5 10" id="KW-0547">Nucleotide-binding</keyword>
<dbReference type="STRING" id="1173111.SAMN05444955_104231"/>
<keyword evidence="13" id="KW-1185">Reference proteome</keyword>
<dbReference type="EMBL" id="FOCQ01000004">
    <property type="protein sequence ID" value="SEN00897.1"/>
    <property type="molecule type" value="Genomic_DNA"/>
</dbReference>
<dbReference type="GO" id="GO:0046872">
    <property type="term" value="F:metal ion binding"/>
    <property type="evidence" value="ECO:0007669"/>
    <property type="project" value="UniProtKB-KW"/>
</dbReference>
<dbReference type="HAMAP" id="MF_00321">
    <property type="entry name" value="GTPase_EngB"/>
    <property type="match status" value="1"/>
</dbReference>
<dbReference type="PANTHER" id="PTHR11649">
    <property type="entry name" value="MSS1/TRME-RELATED GTP-BINDING PROTEIN"/>
    <property type="match status" value="1"/>
</dbReference>
<dbReference type="NCBIfam" id="TIGR00231">
    <property type="entry name" value="small_GTP"/>
    <property type="match status" value="1"/>
</dbReference>
<keyword evidence="4" id="KW-0479">Metal-binding</keyword>
<evidence type="ECO:0000313" key="13">
    <source>
        <dbReference type="Proteomes" id="UP000199695"/>
    </source>
</evidence>
<accession>A0A1H8D309</accession>
<dbReference type="OrthoDB" id="9804921at2"/>
<dbReference type="CDD" id="cd01876">
    <property type="entry name" value="YihA_EngB"/>
    <property type="match status" value="1"/>
</dbReference>
<dbReference type="PANTHER" id="PTHR11649:SF13">
    <property type="entry name" value="ENGB-TYPE G DOMAIN-CONTAINING PROTEIN"/>
    <property type="match status" value="1"/>
</dbReference>
<evidence type="ECO:0000256" key="2">
    <source>
        <dbReference type="ARBA" id="ARBA00009638"/>
    </source>
</evidence>
<dbReference type="AlphaFoldDB" id="A0A1H8D309"/>
<comment type="cofactor">
    <cofactor evidence="1">
        <name>Mg(2+)</name>
        <dbReference type="ChEBI" id="CHEBI:18420"/>
    </cofactor>
</comment>
<dbReference type="InterPro" id="IPR019987">
    <property type="entry name" value="GTP-bd_ribosome_bio_YsxC"/>
</dbReference>
<dbReference type="InterPro" id="IPR006073">
    <property type="entry name" value="GTP-bd"/>
</dbReference>
<evidence type="ECO:0000256" key="5">
    <source>
        <dbReference type="ARBA" id="ARBA00022741"/>
    </source>
</evidence>
<comment type="similarity">
    <text evidence="2 10">Belongs to the TRAFAC class TrmE-Era-EngA-EngB-Septin-like GTPase superfamily. EngB GTPase family.</text>
</comment>
<dbReference type="NCBIfam" id="TIGR03598">
    <property type="entry name" value="GTPase_YsxC"/>
    <property type="match status" value="1"/>
</dbReference>
<keyword evidence="8 10" id="KW-0717">Septation</keyword>
<organism evidence="12 13">
    <name type="scientific">Lihuaxuella thermophila</name>
    <dbReference type="NCBI Taxonomy" id="1173111"/>
    <lineage>
        <taxon>Bacteria</taxon>
        <taxon>Bacillati</taxon>
        <taxon>Bacillota</taxon>
        <taxon>Bacilli</taxon>
        <taxon>Bacillales</taxon>
        <taxon>Thermoactinomycetaceae</taxon>
        <taxon>Lihuaxuella</taxon>
    </lineage>
</organism>
<evidence type="ECO:0000256" key="10">
    <source>
        <dbReference type="HAMAP-Rule" id="MF_00321"/>
    </source>
</evidence>
<dbReference type="SUPFAM" id="SSF52540">
    <property type="entry name" value="P-loop containing nucleoside triphosphate hydrolases"/>
    <property type="match status" value="1"/>
</dbReference>
<evidence type="ECO:0000256" key="8">
    <source>
        <dbReference type="ARBA" id="ARBA00023210"/>
    </source>
</evidence>
<keyword evidence="6" id="KW-0460">Magnesium</keyword>
<dbReference type="InterPro" id="IPR027417">
    <property type="entry name" value="P-loop_NTPase"/>
</dbReference>
<dbReference type="InterPro" id="IPR030393">
    <property type="entry name" value="G_ENGB_dom"/>
</dbReference>